<dbReference type="AlphaFoldDB" id="A0AA37LFV2"/>
<dbReference type="EMBL" id="BQXU01000017">
    <property type="protein sequence ID" value="GKT46674.1"/>
    <property type="molecule type" value="Genomic_DNA"/>
</dbReference>
<gene>
    <name evidence="2" type="ORF">ColSpa_06855</name>
</gene>
<name>A0AA37LFV2_9PEZI</name>
<accession>A0AA37LFV2</accession>
<reference evidence="2 3" key="1">
    <citation type="submission" date="2022-03" db="EMBL/GenBank/DDBJ databases">
        <title>Genome data of Colletotrichum spp.</title>
        <authorList>
            <person name="Utami Y.D."/>
            <person name="Hiruma K."/>
        </authorList>
    </citation>
    <scope>NUCLEOTIDE SEQUENCE [LARGE SCALE GENOMIC DNA]</scope>
    <source>
        <strain evidence="2 3">MAFF 239500</strain>
    </source>
</reference>
<feature type="chain" id="PRO_5041330652" description="Secreted protein" evidence="1">
    <location>
        <begin position="23"/>
        <end position="62"/>
    </location>
</feature>
<comment type="caution">
    <text evidence="2">The sequence shown here is derived from an EMBL/GenBank/DDBJ whole genome shotgun (WGS) entry which is preliminary data.</text>
</comment>
<protein>
    <recommendedName>
        <fullName evidence="4">Secreted protein</fullName>
    </recommendedName>
</protein>
<feature type="signal peptide" evidence="1">
    <location>
        <begin position="1"/>
        <end position="22"/>
    </location>
</feature>
<evidence type="ECO:0008006" key="4">
    <source>
        <dbReference type="Google" id="ProtNLM"/>
    </source>
</evidence>
<dbReference type="RefSeq" id="XP_049129024.1">
    <property type="nucleotide sequence ID" value="XM_049273067.1"/>
</dbReference>
<proteinExistence type="predicted"/>
<keyword evidence="1" id="KW-0732">Signal</keyword>
<dbReference type="GeneID" id="73327657"/>
<evidence type="ECO:0000256" key="1">
    <source>
        <dbReference type="SAM" id="SignalP"/>
    </source>
</evidence>
<sequence length="62" mass="6736">MSEEIGQYFAFLIAALLLPLEAAPVACSYYSCCLVRAPAAFASHAPKLPTLLLPRYHPKQAT</sequence>
<organism evidence="2 3">
    <name type="scientific">Colletotrichum spaethianum</name>
    <dbReference type="NCBI Taxonomy" id="700344"/>
    <lineage>
        <taxon>Eukaryota</taxon>
        <taxon>Fungi</taxon>
        <taxon>Dikarya</taxon>
        <taxon>Ascomycota</taxon>
        <taxon>Pezizomycotina</taxon>
        <taxon>Sordariomycetes</taxon>
        <taxon>Hypocreomycetidae</taxon>
        <taxon>Glomerellales</taxon>
        <taxon>Glomerellaceae</taxon>
        <taxon>Colletotrichum</taxon>
        <taxon>Colletotrichum spaethianum species complex</taxon>
    </lineage>
</organism>
<keyword evidence="3" id="KW-1185">Reference proteome</keyword>
<dbReference type="Proteomes" id="UP001055115">
    <property type="component" value="Unassembled WGS sequence"/>
</dbReference>
<evidence type="ECO:0000313" key="3">
    <source>
        <dbReference type="Proteomes" id="UP001055115"/>
    </source>
</evidence>
<evidence type="ECO:0000313" key="2">
    <source>
        <dbReference type="EMBL" id="GKT46674.1"/>
    </source>
</evidence>